<sequence length="495" mass="54690">MDPSMPNNNVGDAFNNFYESFMPQPQQPILYPYPPAHPHAYAYPHPYPHPQPQLQPTYPAHHYSHWPAHPGVYSNGSRSSATVSPMPSGAFTPLTTVGSGSGGSESGGFPPRKKVRLHESGHMELGHVEQECGMRRVKFLAQRRPRAGEVMHPPEAEVPSAKSKGKGKQKAVNPPSSSRRGHKDVQVEPPLVLIERDLEKVASADAPPQAQMEVHTLFVRPPASIFEERERERVRAARLKRRKVGAVGKEDEEEDDALTVKGTVRFDSGTAAAAQARGTNHSGSKPKARTQIYGPATSEWTFEYQDGGVPLIPSTTCGASVAAVKKEEDKNGSDAVPIAAKKGGRKRISTALEVSLATGVPLHPWAAPLHTNTALKTEVKNESLPTSLRPSTRTEIDIFGRPCEYPLSTPQQPYMKVLRGQYRGFAAPERAQLDLEKMWRHRVAVWEAERMGQGRYGRRVAPRSAPLYLRRNLALSMRRVIRWDYEDADEDAGGR</sequence>
<proteinExistence type="predicted"/>
<accession>A0A177UV27</accession>
<dbReference type="EMBL" id="LWDD02000050">
    <property type="protein sequence ID" value="KAE8264705.1"/>
    <property type="molecule type" value="Genomic_DNA"/>
</dbReference>
<evidence type="ECO:0000313" key="3">
    <source>
        <dbReference type="Proteomes" id="UP000077671"/>
    </source>
</evidence>
<reference evidence="2" key="1">
    <citation type="submission" date="2016-04" db="EMBL/GenBank/DDBJ databases">
        <authorList>
            <person name="Nguyen H.D."/>
            <person name="Kesanakurti P."/>
            <person name="Cullis J."/>
            <person name="Levesque C.A."/>
            <person name="Hambleton S."/>
        </authorList>
    </citation>
    <scope>NUCLEOTIDE SEQUENCE</scope>
    <source>
        <strain evidence="2">DAOMC 238032</strain>
    </source>
</reference>
<feature type="compositionally biased region" description="Basic and acidic residues" evidence="1">
    <location>
        <begin position="146"/>
        <end position="155"/>
    </location>
</feature>
<evidence type="ECO:0000256" key="1">
    <source>
        <dbReference type="SAM" id="MobiDB-lite"/>
    </source>
</evidence>
<reference evidence="2" key="2">
    <citation type="journal article" date="2019" name="IMA Fungus">
        <title>Genome sequencing and comparison of five Tilletia species to identify candidate genes for the detection of regulated species infecting wheat.</title>
        <authorList>
            <person name="Nguyen H.D.T."/>
            <person name="Sultana T."/>
            <person name="Kesanakurti P."/>
            <person name="Hambleton S."/>
        </authorList>
    </citation>
    <scope>NUCLEOTIDE SEQUENCE</scope>
    <source>
        <strain evidence="2">DAOMC 238032</strain>
    </source>
</reference>
<feature type="region of interest" description="Disordered" evidence="1">
    <location>
        <begin position="144"/>
        <end position="188"/>
    </location>
</feature>
<organism evidence="2 3">
    <name type="scientific">Tilletia caries</name>
    <name type="common">wheat bunt fungus</name>
    <dbReference type="NCBI Taxonomy" id="13290"/>
    <lineage>
        <taxon>Eukaryota</taxon>
        <taxon>Fungi</taxon>
        <taxon>Dikarya</taxon>
        <taxon>Basidiomycota</taxon>
        <taxon>Ustilaginomycotina</taxon>
        <taxon>Exobasidiomycetes</taxon>
        <taxon>Tilletiales</taxon>
        <taxon>Tilletiaceae</taxon>
        <taxon>Tilletia</taxon>
    </lineage>
</organism>
<evidence type="ECO:0000313" key="2">
    <source>
        <dbReference type="EMBL" id="KAE8264705.1"/>
    </source>
</evidence>
<dbReference type="AlphaFoldDB" id="A0A177UV27"/>
<gene>
    <name evidence="2" type="ORF">A4X03_0g760</name>
</gene>
<comment type="caution">
    <text evidence="2">The sequence shown here is derived from an EMBL/GenBank/DDBJ whole genome shotgun (WGS) entry which is preliminary data.</text>
</comment>
<dbReference type="Proteomes" id="UP000077671">
    <property type="component" value="Unassembled WGS sequence"/>
</dbReference>
<name>A0A177UV27_9BASI</name>
<protein>
    <submittedName>
        <fullName evidence="2">Uncharacterized protein</fullName>
    </submittedName>
</protein>